<feature type="non-terminal residue" evidence="1">
    <location>
        <position position="82"/>
    </location>
</feature>
<name>A0AAV5UIW6_9BILA</name>
<dbReference type="GO" id="GO:0006508">
    <property type="term" value="P:proteolysis"/>
    <property type="evidence" value="ECO:0007669"/>
    <property type="project" value="InterPro"/>
</dbReference>
<proteinExistence type="predicted"/>
<sequence>NAVDWSTVAQLCSFFENDAVDSLDALSALIGDEHLLSSYDVEVNDLIDKVQFIDGHDDTYSDQELAEPLWIWQTCNEFGYFQ</sequence>
<dbReference type="Pfam" id="PF05577">
    <property type="entry name" value="Peptidase_S28"/>
    <property type="match status" value="1"/>
</dbReference>
<comment type="caution">
    <text evidence="1">The sequence shown here is derived from an EMBL/GenBank/DDBJ whole genome shotgun (WGS) entry which is preliminary data.</text>
</comment>
<organism evidence="1 2">
    <name type="scientific">Pristionchus entomophagus</name>
    <dbReference type="NCBI Taxonomy" id="358040"/>
    <lineage>
        <taxon>Eukaryota</taxon>
        <taxon>Metazoa</taxon>
        <taxon>Ecdysozoa</taxon>
        <taxon>Nematoda</taxon>
        <taxon>Chromadorea</taxon>
        <taxon>Rhabditida</taxon>
        <taxon>Rhabditina</taxon>
        <taxon>Diplogasteromorpha</taxon>
        <taxon>Diplogasteroidea</taxon>
        <taxon>Neodiplogasteridae</taxon>
        <taxon>Pristionchus</taxon>
    </lineage>
</organism>
<accession>A0AAV5UIW6</accession>
<dbReference type="AlphaFoldDB" id="A0AAV5UIW6"/>
<protein>
    <submittedName>
        <fullName evidence="1">Uncharacterized protein</fullName>
    </submittedName>
</protein>
<keyword evidence="2" id="KW-1185">Reference proteome</keyword>
<dbReference type="Proteomes" id="UP001432027">
    <property type="component" value="Unassembled WGS sequence"/>
</dbReference>
<evidence type="ECO:0000313" key="1">
    <source>
        <dbReference type="EMBL" id="GMT06907.1"/>
    </source>
</evidence>
<evidence type="ECO:0000313" key="2">
    <source>
        <dbReference type="Proteomes" id="UP001432027"/>
    </source>
</evidence>
<reference evidence="1" key="1">
    <citation type="submission" date="2023-10" db="EMBL/GenBank/DDBJ databases">
        <title>Genome assembly of Pristionchus species.</title>
        <authorList>
            <person name="Yoshida K."/>
            <person name="Sommer R.J."/>
        </authorList>
    </citation>
    <scope>NUCLEOTIDE SEQUENCE</scope>
    <source>
        <strain evidence="1">RS0144</strain>
    </source>
</reference>
<dbReference type="GO" id="GO:0070008">
    <property type="term" value="F:serine-type exopeptidase activity"/>
    <property type="evidence" value="ECO:0007669"/>
    <property type="project" value="InterPro"/>
</dbReference>
<dbReference type="InterPro" id="IPR008758">
    <property type="entry name" value="Peptidase_S28"/>
</dbReference>
<dbReference type="EMBL" id="BTSX01000006">
    <property type="protein sequence ID" value="GMT06907.1"/>
    <property type="molecule type" value="Genomic_DNA"/>
</dbReference>
<feature type="non-terminal residue" evidence="1">
    <location>
        <position position="1"/>
    </location>
</feature>
<gene>
    <name evidence="1" type="ORF">PENTCL1PPCAC_29081</name>
</gene>